<dbReference type="Pfam" id="PF12730">
    <property type="entry name" value="ABC2_membrane_4"/>
    <property type="match status" value="1"/>
</dbReference>
<dbReference type="RefSeq" id="WP_150458989.1">
    <property type="nucleotide sequence ID" value="NZ_VYKK01000021.1"/>
</dbReference>
<proteinExistence type="predicted"/>
<keyword evidence="1" id="KW-0812">Transmembrane</keyword>
<dbReference type="NCBIfam" id="TIGR03733">
    <property type="entry name" value="lanti_perm_MutG"/>
    <property type="match status" value="1"/>
</dbReference>
<dbReference type="OrthoDB" id="1701852at2"/>
<keyword evidence="1" id="KW-1133">Transmembrane helix</keyword>
<dbReference type="InterPro" id="IPR022294">
    <property type="entry name" value="ABC-transptr_permeasesu"/>
</dbReference>
<keyword evidence="1" id="KW-0472">Membrane</keyword>
<keyword evidence="3" id="KW-1185">Reference proteome</keyword>
<evidence type="ECO:0000313" key="3">
    <source>
        <dbReference type="Proteomes" id="UP000367750"/>
    </source>
</evidence>
<sequence length="251" mass="26904">MASLSGLFKADLLKTRRTPFLLLHLLAPLLAAAVFLAYYSYSPWSAADKVQAYLQVLGCAMPTLIALICSMMAEQEAAGQFQGMLALPALRIKVYASKLLLLLVYGLGAVLAAVALFGIGFRELLGEDSLGMAFYWSGAGLLFGCNVFLYLLHSFISLRLGRGPSIGIGIGGSLTAALMLTGLGEGIWPYVPFAWGVRLISVWTLHWAGTSLPLRELQADAGIAGCILATLTAAVLSGFWFNRWEGRTADH</sequence>
<feature type="transmembrane region" description="Helical" evidence="1">
    <location>
        <begin position="21"/>
        <end position="41"/>
    </location>
</feature>
<dbReference type="AlphaFoldDB" id="A0A5J5G1F6"/>
<organism evidence="2 3">
    <name type="scientific">Paenibacillus spiritus</name>
    <dbReference type="NCBI Taxonomy" id="2496557"/>
    <lineage>
        <taxon>Bacteria</taxon>
        <taxon>Bacillati</taxon>
        <taxon>Bacillota</taxon>
        <taxon>Bacilli</taxon>
        <taxon>Bacillales</taxon>
        <taxon>Paenibacillaceae</taxon>
        <taxon>Paenibacillus</taxon>
    </lineage>
</organism>
<dbReference type="CDD" id="cd21808">
    <property type="entry name" value="ABC-2_lan_permease_MutG"/>
    <property type="match status" value="1"/>
</dbReference>
<feature type="transmembrane region" description="Helical" evidence="1">
    <location>
        <begin position="164"/>
        <end position="184"/>
    </location>
</feature>
<evidence type="ECO:0000256" key="1">
    <source>
        <dbReference type="SAM" id="Phobius"/>
    </source>
</evidence>
<comment type="caution">
    <text evidence="2">The sequence shown here is derived from an EMBL/GenBank/DDBJ whole genome shotgun (WGS) entry which is preliminary data.</text>
</comment>
<name>A0A5J5G1F6_9BACL</name>
<accession>A0A5J5G1F6</accession>
<reference evidence="2 3" key="1">
    <citation type="submission" date="2019-09" db="EMBL/GenBank/DDBJ databases">
        <title>Bacillus ochoae sp. nov., Paenibacillus whitsoniae sp. nov., Paenibacillus spiritus sp. nov. Isolated from the Mars Exploration Rover during spacecraft assembly.</title>
        <authorList>
            <person name="Seuylemezian A."/>
            <person name="Vaishampayan P."/>
        </authorList>
    </citation>
    <scope>NUCLEOTIDE SEQUENCE [LARGE SCALE GENOMIC DNA]</scope>
    <source>
        <strain evidence="2 3">MER_111</strain>
    </source>
</reference>
<feature type="transmembrane region" description="Helical" evidence="1">
    <location>
        <begin position="221"/>
        <end position="241"/>
    </location>
</feature>
<dbReference type="EMBL" id="VYKK01000021">
    <property type="protein sequence ID" value="KAA9000360.1"/>
    <property type="molecule type" value="Genomic_DNA"/>
</dbReference>
<feature type="transmembrane region" description="Helical" evidence="1">
    <location>
        <begin position="133"/>
        <end position="152"/>
    </location>
</feature>
<gene>
    <name evidence="2" type="ORF">F4V43_14595</name>
</gene>
<feature type="transmembrane region" description="Helical" evidence="1">
    <location>
        <begin position="99"/>
        <end position="121"/>
    </location>
</feature>
<dbReference type="Proteomes" id="UP000367750">
    <property type="component" value="Unassembled WGS sequence"/>
</dbReference>
<evidence type="ECO:0000313" key="2">
    <source>
        <dbReference type="EMBL" id="KAA9000360.1"/>
    </source>
</evidence>
<feature type="transmembrane region" description="Helical" evidence="1">
    <location>
        <begin position="53"/>
        <end position="73"/>
    </location>
</feature>
<protein>
    <submittedName>
        <fullName evidence="2">Lantibiotic immunity ABC transporter MutG family permease subunit</fullName>
    </submittedName>
</protein>